<sequence length="176" mass="18869">MGTAIFTVIFAGVVIFAVLTVWQSVAPATERIAALANYARHNDGHDWAHVSYRPRPVFVPNPAPEFTLPSTASTPVAQVSIPKWQSWCRTGYVAPASVAAKWKPNPLLKTGARCQSSWAPRPEGKLCDIFPDSHSRVAETSDYASLVSPPPHLSIGFLAARSAAPRGLGAGQRLLA</sequence>
<accession>A0A7V8RA71</accession>
<proteinExistence type="predicted"/>
<comment type="caution">
    <text evidence="1">The sequence shown here is derived from an EMBL/GenBank/DDBJ whole genome shotgun (WGS) entry which is preliminary data.</text>
</comment>
<gene>
    <name evidence="1" type="ORF">FG486_00145</name>
</gene>
<dbReference type="Proteomes" id="UP000589292">
    <property type="component" value="Unassembled WGS sequence"/>
</dbReference>
<keyword evidence="2" id="KW-1185">Reference proteome</keyword>
<dbReference type="RefSeq" id="WP_181265990.1">
    <property type="nucleotide sequence ID" value="NZ_BAAAGB010000002.1"/>
</dbReference>
<organism evidence="1 2">
    <name type="scientific">Sphingomonas ursincola</name>
    <dbReference type="NCBI Taxonomy" id="56361"/>
    <lineage>
        <taxon>Bacteria</taxon>
        <taxon>Pseudomonadati</taxon>
        <taxon>Pseudomonadota</taxon>
        <taxon>Alphaproteobacteria</taxon>
        <taxon>Sphingomonadales</taxon>
        <taxon>Sphingomonadaceae</taxon>
        <taxon>Sphingomonas</taxon>
    </lineage>
</organism>
<reference evidence="1 2" key="1">
    <citation type="journal article" date="1994" name="Int. J. Syst. Bacteriol.">
        <title>Phylogenetic positions of novel aerobic, bacteriochlorophyll a-containing bacteria and description of Roseococcus thiosulfatophilus gen. nov., sp. nov., Erythromicrobium ramosum gen. nov., sp. nov., and Erythrobacter litoralis sp. nov.</title>
        <authorList>
            <person name="Yurkov V."/>
            <person name="Stackebrandt E."/>
            <person name="Holmes A."/>
            <person name="Fuerst J.A."/>
            <person name="Hugenholtz P."/>
            <person name="Golecki J."/>
            <person name="Gad'on N."/>
            <person name="Gorlenko V.M."/>
            <person name="Kompantseva E.I."/>
            <person name="Drews G."/>
        </authorList>
    </citation>
    <scope>NUCLEOTIDE SEQUENCE [LARGE SCALE GENOMIC DNA]</scope>
    <source>
        <strain evidence="1 2">KR-99</strain>
    </source>
</reference>
<evidence type="ECO:0000313" key="1">
    <source>
        <dbReference type="EMBL" id="MBA1372737.1"/>
    </source>
</evidence>
<evidence type="ECO:0000313" key="2">
    <source>
        <dbReference type="Proteomes" id="UP000589292"/>
    </source>
</evidence>
<dbReference type="EMBL" id="VDES01000001">
    <property type="protein sequence ID" value="MBA1372737.1"/>
    <property type="molecule type" value="Genomic_DNA"/>
</dbReference>
<protein>
    <submittedName>
        <fullName evidence="1">Uncharacterized protein</fullName>
    </submittedName>
</protein>
<name>A0A7V8RA71_9SPHN</name>
<dbReference type="AlphaFoldDB" id="A0A7V8RA71"/>